<proteinExistence type="predicted"/>
<comment type="caution">
    <text evidence="1">The sequence shown here is derived from an EMBL/GenBank/DDBJ whole genome shotgun (WGS) entry which is preliminary data.</text>
</comment>
<reference evidence="1" key="1">
    <citation type="journal article" date="2015" name="Proc. Natl. Acad. Sci. U.S.A.">
        <title>Networks of energetic and metabolic interactions define dynamics in microbial communities.</title>
        <authorList>
            <person name="Embree M."/>
            <person name="Liu J.K."/>
            <person name="Al-Bassam M.M."/>
            <person name="Zengler K."/>
        </authorList>
    </citation>
    <scope>NUCLEOTIDE SEQUENCE</scope>
</reference>
<name>A0A0W8FGG8_9ZZZZ</name>
<accession>A0A0W8FGG8</accession>
<dbReference type="AlphaFoldDB" id="A0A0W8FGG8"/>
<protein>
    <submittedName>
        <fullName evidence="1">Uncharacterized protein</fullName>
    </submittedName>
</protein>
<sequence>MPAGRISRPPSFTPAGPAPERLSVNVIRAIRLKPAGERYRRDKKGMECLME</sequence>
<gene>
    <name evidence="1" type="ORF">ASZ90_010333</name>
</gene>
<organism evidence="1">
    <name type="scientific">hydrocarbon metagenome</name>
    <dbReference type="NCBI Taxonomy" id="938273"/>
    <lineage>
        <taxon>unclassified sequences</taxon>
        <taxon>metagenomes</taxon>
        <taxon>ecological metagenomes</taxon>
    </lineage>
</organism>
<dbReference type="EMBL" id="LNQE01001243">
    <property type="protein sequence ID" value="KUG19940.1"/>
    <property type="molecule type" value="Genomic_DNA"/>
</dbReference>
<evidence type="ECO:0000313" key="1">
    <source>
        <dbReference type="EMBL" id="KUG19940.1"/>
    </source>
</evidence>